<dbReference type="PROSITE" id="PS50994">
    <property type="entry name" value="INTEGRASE"/>
    <property type="match status" value="1"/>
</dbReference>
<evidence type="ECO:0000313" key="5">
    <source>
        <dbReference type="Proteomes" id="UP001231189"/>
    </source>
</evidence>
<dbReference type="SUPFAM" id="SSF56672">
    <property type="entry name" value="DNA/RNA polymerases"/>
    <property type="match status" value="1"/>
</dbReference>
<dbReference type="Gene3D" id="3.30.420.10">
    <property type="entry name" value="Ribonuclease H-like superfamily/Ribonuclease H"/>
    <property type="match status" value="1"/>
</dbReference>
<dbReference type="InterPro" id="IPR000477">
    <property type="entry name" value="RT_dom"/>
</dbReference>
<protein>
    <recommendedName>
        <fullName evidence="3">Integrase catalytic domain-containing protein</fullName>
    </recommendedName>
</protein>
<dbReference type="GO" id="GO:0003676">
    <property type="term" value="F:nucleic acid binding"/>
    <property type="evidence" value="ECO:0007669"/>
    <property type="project" value="InterPro"/>
</dbReference>
<evidence type="ECO:0000256" key="2">
    <source>
        <dbReference type="SAM" id="MobiDB-lite"/>
    </source>
</evidence>
<proteinExistence type="predicted"/>
<dbReference type="InterPro" id="IPR041577">
    <property type="entry name" value="RT_RNaseH_2"/>
</dbReference>
<dbReference type="AlphaFoldDB" id="A0AAD8VYX0"/>
<dbReference type="InterPro" id="IPR043502">
    <property type="entry name" value="DNA/RNA_pol_sf"/>
</dbReference>
<dbReference type="Pfam" id="PF17919">
    <property type="entry name" value="RT_RNaseH_2"/>
    <property type="match status" value="1"/>
</dbReference>
<dbReference type="EMBL" id="JAUUTY010000005">
    <property type="protein sequence ID" value="KAK1628757.1"/>
    <property type="molecule type" value="Genomic_DNA"/>
</dbReference>
<feature type="region of interest" description="Disordered" evidence="2">
    <location>
        <begin position="94"/>
        <end position="119"/>
    </location>
</feature>
<organism evidence="4 5">
    <name type="scientific">Lolium multiflorum</name>
    <name type="common">Italian ryegrass</name>
    <name type="synonym">Lolium perenne subsp. multiflorum</name>
    <dbReference type="NCBI Taxonomy" id="4521"/>
    <lineage>
        <taxon>Eukaryota</taxon>
        <taxon>Viridiplantae</taxon>
        <taxon>Streptophyta</taxon>
        <taxon>Embryophyta</taxon>
        <taxon>Tracheophyta</taxon>
        <taxon>Spermatophyta</taxon>
        <taxon>Magnoliopsida</taxon>
        <taxon>Liliopsida</taxon>
        <taxon>Poales</taxon>
        <taxon>Poaceae</taxon>
        <taxon>BOP clade</taxon>
        <taxon>Pooideae</taxon>
        <taxon>Poodae</taxon>
        <taxon>Poeae</taxon>
        <taxon>Poeae Chloroplast Group 2 (Poeae type)</taxon>
        <taxon>Loliodinae</taxon>
        <taxon>Loliinae</taxon>
        <taxon>Lolium</taxon>
    </lineage>
</organism>
<dbReference type="Gene3D" id="3.10.10.10">
    <property type="entry name" value="HIV Type 1 Reverse Transcriptase, subunit A, domain 1"/>
    <property type="match status" value="1"/>
</dbReference>
<dbReference type="InterPro" id="IPR036397">
    <property type="entry name" value="RNaseH_sf"/>
</dbReference>
<feature type="compositionally biased region" description="Low complexity" evidence="2">
    <location>
        <begin position="97"/>
        <end position="116"/>
    </location>
</feature>
<keyword evidence="1" id="KW-0511">Multifunctional enzyme</keyword>
<evidence type="ECO:0000313" key="4">
    <source>
        <dbReference type="EMBL" id="KAK1628757.1"/>
    </source>
</evidence>
<name>A0AAD8VYX0_LOLMU</name>
<feature type="region of interest" description="Disordered" evidence="2">
    <location>
        <begin position="177"/>
        <end position="208"/>
    </location>
</feature>
<dbReference type="InterPro" id="IPR001584">
    <property type="entry name" value="Integrase_cat-core"/>
</dbReference>
<dbReference type="PANTHER" id="PTHR37984">
    <property type="entry name" value="PROTEIN CBG26694"/>
    <property type="match status" value="1"/>
</dbReference>
<evidence type="ECO:0000259" key="3">
    <source>
        <dbReference type="PROSITE" id="PS50994"/>
    </source>
</evidence>
<dbReference type="GO" id="GO:0003824">
    <property type="term" value="F:catalytic activity"/>
    <property type="evidence" value="ECO:0007669"/>
    <property type="project" value="UniProtKB-KW"/>
</dbReference>
<dbReference type="InterPro" id="IPR012337">
    <property type="entry name" value="RNaseH-like_sf"/>
</dbReference>
<reference evidence="4" key="1">
    <citation type="submission" date="2023-07" db="EMBL/GenBank/DDBJ databases">
        <title>A chromosome-level genome assembly of Lolium multiflorum.</title>
        <authorList>
            <person name="Chen Y."/>
            <person name="Copetti D."/>
            <person name="Kolliker R."/>
            <person name="Studer B."/>
        </authorList>
    </citation>
    <scope>NUCLEOTIDE SEQUENCE</scope>
    <source>
        <strain evidence="4">02402/16</strain>
        <tissue evidence="4">Leaf</tissue>
    </source>
</reference>
<dbReference type="SUPFAM" id="SSF53098">
    <property type="entry name" value="Ribonuclease H-like"/>
    <property type="match status" value="1"/>
</dbReference>
<dbReference type="Pfam" id="PF00078">
    <property type="entry name" value="RVT_1"/>
    <property type="match status" value="1"/>
</dbReference>
<evidence type="ECO:0000256" key="1">
    <source>
        <dbReference type="ARBA" id="ARBA00023268"/>
    </source>
</evidence>
<feature type="domain" description="Integrase catalytic" evidence="3">
    <location>
        <begin position="704"/>
        <end position="862"/>
    </location>
</feature>
<dbReference type="GO" id="GO:0015074">
    <property type="term" value="P:DNA integration"/>
    <property type="evidence" value="ECO:0007669"/>
    <property type="project" value="InterPro"/>
</dbReference>
<dbReference type="Gene3D" id="3.30.70.270">
    <property type="match status" value="2"/>
</dbReference>
<accession>A0AAD8VYX0</accession>
<sequence length="965" mass="108698">MSSTASSTPSSSPILGSPIRFGSYEFTPHSDSSRSTFSGLQGNMEMTFGSVHYNVNAEGILQLLEPYAPRPARKPFLSVAGPIMSSSIDLSAGLIDSTDPSAPSTPRSTSSMSVGSDNPAPSEMTSYYCLNCDTRHGLGSSDTPFICSAQYSSEEDSVDSIAKEGTWKTARHQVYAANNTGNARNGGEGEHTPRSSRRRTFGNSASNHGSDYTIAEEEWAAAHAAVLNNTPLPVGASVGTLNAFREILDKNRERLSLKQTTLEKRLHCKKEKVVTKFAGESYEFNFSKFAKAPYEAELPNDDFRVEQLASIALAPTNPLHQYLEDHESEVFREERNELDEIFFRQPILKHDLPVEDLGTTPPPNEDHVFDLKPLPDNLKYAYIDDKKTYPVIISAKLSDFEEERLLEILKKHRGAIGYTLDDLKGISPSICQHAINMEDDAKPVVEHQRRLIPKMKDVVRNEVLKLLEAGIIYPIADSRWVSPVHCVPKKGGITVVPNDNDELIPQRVVVGYRMCIDFRKIVEVFMDDFSVYGNSFDNCLRNLDKVLQRCEETNLVLNWEKCHFMVNEGIVLGHKISERGIEVDRAKVEAIEKMPYPRDVKGIRSILGHAGFIGDLLKIFLKFQSLLLIFFKKMYLVFDDDCKEAFETLKKALTTAPVVETPDWNLPFEIMCDANARKFILSCDECQRVGNISRRNEMPMNYILVIEPFDCWGFDFMGPFPSSEGNTHILVAVDYVTKWVEAIPTKSDDGETSLKMLLDVIFPRFGVPRYIMTDGGSHFIHGGFRKTLAKYGTNHRIASAYHPQTSGQVELSNREIKSILQKTVNKSRKNWASKLKEALWAYRTAYKNPMEMSPYKMVYGKACHLPLELENKAYWAVRELNKDFKLAGKLLSKWEGPYVIEEVYRSGAIKIASLKDDATQVVNGQRLKHYISGDSYNEDVDVIQVVTPETFIKDQIDSSAEFDFE</sequence>
<dbReference type="Proteomes" id="UP001231189">
    <property type="component" value="Unassembled WGS sequence"/>
</dbReference>
<keyword evidence="5" id="KW-1185">Reference proteome</keyword>
<dbReference type="Pfam" id="PF00665">
    <property type="entry name" value="rve"/>
    <property type="match status" value="1"/>
</dbReference>
<dbReference type="InterPro" id="IPR050951">
    <property type="entry name" value="Retrovirus_Pol_polyprotein"/>
</dbReference>
<comment type="caution">
    <text evidence="4">The sequence shown here is derived from an EMBL/GenBank/DDBJ whole genome shotgun (WGS) entry which is preliminary data.</text>
</comment>
<gene>
    <name evidence="4" type="ORF">QYE76_003072</name>
</gene>
<dbReference type="InterPro" id="IPR043128">
    <property type="entry name" value="Rev_trsase/Diguanyl_cyclase"/>
</dbReference>
<dbReference type="PANTHER" id="PTHR37984:SF5">
    <property type="entry name" value="PROTEIN NYNRIN-LIKE"/>
    <property type="match status" value="1"/>
</dbReference>